<dbReference type="CDD" id="cd01650">
    <property type="entry name" value="RT_nLTR_like"/>
    <property type="match status" value="1"/>
</dbReference>
<organism evidence="2 3">
    <name type="scientific">Nesidiocoris tenuis</name>
    <dbReference type="NCBI Taxonomy" id="355587"/>
    <lineage>
        <taxon>Eukaryota</taxon>
        <taxon>Metazoa</taxon>
        <taxon>Ecdysozoa</taxon>
        <taxon>Arthropoda</taxon>
        <taxon>Hexapoda</taxon>
        <taxon>Insecta</taxon>
        <taxon>Pterygota</taxon>
        <taxon>Neoptera</taxon>
        <taxon>Paraneoptera</taxon>
        <taxon>Hemiptera</taxon>
        <taxon>Heteroptera</taxon>
        <taxon>Panheteroptera</taxon>
        <taxon>Cimicomorpha</taxon>
        <taxon>Miridae</taxon>
        <taxon>Dicyphina</taxon>
        <taxon>Nesidiocoris</taxon>
    </lineage>
</organism>
<dbReference type="OrthoDB" id="6629632at2759"/>
<dbReference type="EMBL" id="CADCXU010005807">
    <property type="protein sequence ID" value="CAA9997445.1"/>
    <property type="molecule type" value="Genomic_DNA"/>
</dbReference>
<dbReference type="PROSITE" id="PS50878">
    <property type="entry name" value="RT_POL"/>
    <property type="match status" value="1"/>
</dbReference>
<dbReference type="SUPFAM" id="SSF56672">
    <property type="entry name" value="DNA/RNA polymerases"/>
    <property type="match status" value="1"/>
</dbReference>
<dbReference type="Proteomes" id="UP000479000">
    <property type="component" value="Unassembled WGS sequence"/>
</dbReference>
<dbReference type="InterPro" id="IPR043502">
    <property type="entry name" value="DNA/RNA_pol_sf"/>
</dbReference>
<dbReference type="InterPro" id="IPR000477">
    <property type="entry name" value="RT_dom"/>
</dbReference>
<dbReference type="PANTHER" id="PTHR33332">
    <property type="entry name" value="REVERSE TRANSCRIPTASE DOMAIN-CONTAINING PROTEIN"/>
    <property type="match status" value="1"/>
</dbReference>
<keyword evidence="3" id="KW-1185">Reference proteome</keyword>
<proteinExistence type="predicted"/>
<feature type="domain" description="Reverse transcriptase" evidence="1">
    <location>
        <begin position="1"/>
        <end position="227"/>
    </location>
</feature>
<sequence length="446" mass="50043">MIDHYRPICTLSNIPKMLGRLVLLPMQRALSLFLAAGQHGFLRGRSTVTNLLEFQEYALCGVAGCCQVDLVSTDFAKAFDRLSHHHNMVQDIILAKLDSVGVHGALLAWFSGYLSDRSLVVRIKGALSAPFLTSSGVPQGSHIGPLLFLLVIDSVVEMFKGLPVLLFADDLKVFFRVGSARDCRRIQAALDRLSVWCGQNSLHLNPSKCSIVSFYRSDSFTCFDYHINGIALNRLTSVVDLGILFDSRLSMTDHINRISARAMKTLGFLKRNTRDFQDIPALVTLYRSLVVPTLEYGLVVWSPFYAAHIHQLEHVQHKFLRYVAYKLRIPGENVNYQELMGLCGLRILEARRAWADFAFFSLLVSGALDCPHLVEQTITASFLHPKQHHSGGKKRNPFFPPERCCLRCKNDAVMVYNEKTTFFQVKNANECALLNVAVNPVCPVEV</sequence>
<reference evidence="2 3" key="1">
    <citation type="submission" date="2020-02" db="EMBL/GenBank/DDBJ databases">
        <authorList>
            <person name="Ferguson B K."/>
        </authorList>
    </citation>
    <scope>NUCLEOTIDE SEQUENCE [LARGE SCALE GENOMIC DNA]</scope>
</reference>
<evidence type="ECO:0000259" key="1">
    <source>
        <dbReference type="PROSITE" id="PS50878"/>
    </source>
</evidence>
<dbReference type="Pfam" id="PF00078">
    <property type="entry name" value="RVT_1"/>
    <property type="match status" value="1"/>
</dbReference>
<dbReference type="AlphaFoldDB" id="A0A6H5G5P0"/>
<accession>A0A6H5G5P0</accession>
<evidence type="ECO:0000313" key="2">
    <source>
        <dbReference type="EMBL" id="CAA9997445.1"/>
    </source>
</evidence>
<gene>
    <name evidence="2" type="ORF">NTEN_LOCUS3747</name>
</gene>
<evidence type="ECO:0000313" key="3">
    <source>
        <dbReference type="Proteomes" id="UP000479000"/>
    </source>
</evidence>
<dbReference type="GO" id="GO:0071897">
    <property type="term" value="P:DNA biosynthetic process"/>
    <property type="evidence" value="ECO:0007669"/>
    <property type="project" value="UniProtKB-ARBA"/>
</dbReference>
<name>A0A6H5G5P0_9HEMI</name>
<protein>
    <recommendedName>
        <fullName evidence="1">Reverse transcriptase domain-containing protein</fullName>
    </recommendedName>
</protein>